<sequence>MLRQSAAIVLWMLLNIPLNIFVLFVFIRQVLSGRKPAIAEPVPEESDARIRLFVENNLKYMAPRQGDEGLGTKYERMMVDGLLCRLASQYGIKSALESPADGITGIPGANSLALADGLSRPMDLTNPSRLLLTEARATWRGRGLGHKVRLSQCGVAALPFPDRSRQLCWSFCMLEKMKDPVLYLKELSRVSSNIVLMVTINNNNMGNAWHRWYHAIRKAPWDHGNIAMTQKAGIIKAFTEAGLQVLEAGAVDVPPSMDTQDMPLKDDIDRVVRLFGKRWEWGLNNKVENKSGLLDCFCWLEANLPSWFKNLNAHHIYVVGKATDGT</sequence>
<accession>A0A1F5R2Y9</accession>
<dbReference type="Pfam" id="PF08241">
    <property type="entry name" value="Methyltransf_11"/>
    <property type="match status" value="1"/>
</dbReference>
<feature type="transmembrane region" description="Helical" evidence="1">
    <location>
        <begin position="6"/>
        <end position="27"/>
    </location>
</feature>
<evidence type="ECO:0000313" key="3">
    <source>
        <dbReference type="EMBL" id="OGF08872.1"/>
    </source>
</evidence>
<evidence type="ECO:0000256" key="1">
    <source>
        <dbReference type="SAM" id="Phobius"/>
    </source>
</evidence>
<reference evidence="3 4" key="1">
    <citation type="journal article" date="2016" name="Nat. Commun.">
        <title>Thousands of microbial genomes shed light on interconnected biogeochemical processes in an aquifer system.</title>
        <authorList>
            <person name="Anantharaman K."/>
            <person name="Brown C.T."/>
            <person name="Hug L.A."/>
            <person name="Sharon I."/>
            <person name="Castelle C.J."/>
            <person name="Probst A.J."/>
            <person name="Thomas B.C."/>
            <person name="Singh A."/>
            <person name="Wilkins M.J."/>
            <person name="Karaoz U."/>
            <person name="Brodie E.L."/>
            <person name="Williams K.H."/>
            <person name="Hubbard S.S."/>
            <person name="Banfield J.F."/>
        </authorList>
    </citation>
    <scope>NUCLEOTIDE SEQUENCE [LARGE SCALE GENOMIC DNA]</scope>
</reference>
<dbReference type="SUPFAM" id="SSF53335">
    <property type="entry name" value="S-adenosyl-L-methionine-dependent methyltransferases"/>
    <property type="match status" value="1"/>
</dbReference>
<keyword evidence="1" id="KW-0472">Membrane</keyword>
<organism evidence="3 4">
    <name type="scientific">Candidatus Edwardsbacteria bacterium GWF2_54_11</name>
    <dbReference type="NCBI Taxonomy" id="1817851"/>
    <lineage>
        <taxon>Bacteria</taxon>
        <taxon>Candidatus Edwardsiibacteriota</taxon>
    </lineage>
</organism>
<comment type="caution">
    <text evidence="3">The sequence shown here is derived from an EMBL/GenBank/DDBJ whole genome shotgun (WGS) entry which is preliminary data.</text>
</comment>
<protein>
    <recommendedName>
        <fullName evidence="2">Methyltransferase type 11 domain-containing protein</fullName>
    </recommendedName>
</protein>
<proteinExistence type="predicted"/>
<gene>
    <name evidence="3" type="ORF">A2024_01190</name>
</gene>
<dbReference type="Gene3D" id="3.40.50.150">
    <property type="entry name" value="Vaccinia Virus protein VP39"/>
    <property type="match status" value="1"/>
</dbReference>
<dbReference type="InterPro" id="IPR029063">
    <property type="entry name" value="SAM-dependent_MTases_sf"/>
</dbReference>
<dbReference type="EMBL" id="MFFM01000046">
    <property type="protein sequence ID" value="OGF08872.1"/>
    <property type="molecule type" value="Genomic_DNA"/>
</dbReference>
<evidence type="ECO:0000313" key="4">
    <source>
        <dbReference type="Proteomes" id="UP000177230"/>
    </source>
</evidence>
<name>A0A1F5R2Y9_9BACT</name>
<feature type="domain" description="Methyltransferase type 11" evidence="2">
    <location>
        <begin position="126"/>
        <end position="190"/>
    </location>
</feature>
<dbReference type="InterPro" id="IPR013216">
    <property type="entry name" value="Methyltransf_11"/>
</dbReference>
<keyword evidence="1" id="KW-0812">Transmembrane</keyword>
<keyword evidence="1" id="KW-1133">Transmembrane helix</keyword>
<dbReference type="GO" id="GO:0008757">
    <property type="term" value="F:S-adenosylmethionine-dependent methyltransferase activity"/>
    <property type="evidence" value="ECO:0007669"/>
    <property type="project" value="InterPro"/>
</dbReference>
<dbReference type="Proteomes" id="UP000177230">
    <property type="component" value="Unassembled WGS sequence"/>
</dbReference>
<evidence type="ECO:0000259" key="2">
    <source>
        <dbReference type="Pfam" id="PF08241"/>
    </source>
</evidence>
<dbReference type="AlphaFoldDB" id="A0A1F5R2Y9"/>